<dbReference type="AlphaFoldDB" id="A0AAD4YHM7"/>
<accession>A0AAD4YHM7</accession>
<keyword evidence="3" id="KW-0963">Cytoplasm</keyword>
<gene>
    <name evidence="9" type="ORF">MG293_003691</name>
</gene>
<dbReference type="Pfam" id="PF01290">
    <property type="entry name" value="Thymosin"/>
    <property type="match status" value="1"/>
</dbReference>
<comment type="subcellular location">
    <subcellularLocation>
        <location evidence="1">Cytoplasm</location>
        <location evidence="1">Cytoskeleton</location>
    </subcellularLocation>
</comment>
<dbReference type="EMBL" id="JAKZEL010000002">
    <property type="protein sequence ID" value="KAI4547136.1"/>
    <property type="molecule type" value="Genomic_DNA"/>
</dbReference>
<protein>
    <recommendedName>
        <fullName evidence="7">Thymosin beta-10</fullName>
    </recommendedName>
</protein>
<feature type="compositionally biased region" description="Polar residues" evidence="8">
    <location>
        <begin position="44"/>
        <end position="62"/>
    </location>
</feature>
<reference evidence="9" key="1">
    <citation type="submission" date="2022-03" db="EMBL/GenBank/DDBJ databases">
        <title>Genomic analyses of argali, domestic sheep and their hybrids provide insights into chromosomal evolution, heterosis and genetic basis of agronomic traits.</title>
        <authorList>
            <person name="Li M."/>
        </authorList>
    </citation>
    <scope>NUCLEOTIDE SEQUENCE</scope>
    <source>
        <strain evidence="9">CAU-MHL-2022a</strain>
        <tissue evidence="9">Skin</tissue>
    </source>
</reference>
<evidence type="ECO:0000313" key="10">
    <source>
        <dbReference type="Proteomes" id="UP001214576"/>
    </source>
</evidence>
<keyword evidence="5" id="KW-0206">Cytoskeleton</keyword>
<dbReference type="SMART" id="SM00152">
    <property type="entry name" value="THY"/>
    <property type="match status" value="1"/>
</dbReference>
<dbReference type="GO" id="GO:0005856">
    <property type="term" value="C:cytoskeleton"/>
    <property type="evidence" value="ECO:0007669"/>
    <property type="project" value="UniProtKB-SubCell"/>
</dbReference>
<evidence type="ECO:0000256" key="3">
    <source>
        <dbReference type="ARBA" id="ARBA00022490"/>
    </source>
</evidence>
<proteinExistence type="inferred from homology"/>
<dbReference type="GO" id="GO:0007015">
    <property type="term" value="P:actin filament organization"/>
    <property type="evidence" value="ECO:0007669"/>
    <property type="project" value="InterPro"/>
</dbReference>
<evidence type="ECO:0000256" key="6">
    <source>
        <dbReference type="ARBA" id="ARBA00025497"/>
    </source>
</evidence>
<comment type="caution">
    <text evidence="9">The sequence shown here is derived from an EMBL/GenBank/DDBJ whole genome shotgun (WGS) entry which is preliminary data.</text>
</comment>
<dbReference type="InterPro" id="IPR001152">
    <property type="entry name" value="Beta-thymosin"/>
</dbReference>
<evidence type="ECO:0000256" key="8">
    <source>
        <dbReference type="SAM" id="MobiDB-lite"/>
    </source>
</evidence>
<organism evidence="9 10">
    <name type="scientific">Ovis ammon polii</name>
    <dbReference type="NCBI Taxonomy" id="230172"/>
    <lineage>
        <taxon>Eukaryota</taxon>
        <taxon>Metazoa</taxon>
        <taxon>Chordata</taxon>
        <taxon>Craniata</taxon>
        <taxon>Vertebrata</taxon>
        <taxon>Euteleostomi</taxon>
        <taxon>Mammalia</taxon>
        <taxon>Eutheria</taxon>
        <taxon>Laurasiatheria</taxon>
        <taxon>Artiodactyla</taxon>
        <taxon>Ruminantia</taxon>
        <taxon>Pecora</taxon>
        <taxon>Bovidae</taxon>
        <taxon>Caprinae</taxon>
        <taxon>Ovis</taxon>
    </lineage>
</organism>
<evidence type="ECO:0000256" key="1">
    <source>
        <dbReference type="ARBA" id="ARBA00004245"/>
    </source>
</evidence>
<keyword evidence="10" id="KW-1185">Reference proteome</keyword>
<evidence type="ECO:0000256" key="7">
    <source>
        <dbReference type="ARBA" id="ARBA00040579"/>
    </source>
</evidence>
<dbReference type="Gene3D" id="1.20.5.520">
    <property type="entry name" value="Single helix bin"/>
    <property type="match status" value="1"/>
</dbReference>
<dbReference type="GO" id="GO:0003785">
    <property type="term" value="F:actin monomer binding"/>
    <property type="evidence" value="ECO:0007669"/>
    <property type="project" value="InterPro"/>
</dbReference>
<feature type="region of interest" description="Disordered" evidence="8">
    <location>
        <begin position="1"/>
        <end position="62"/>
    </location>
</feature>
<dbReference type="GO" id="GO:0005737">
    <property type="term" value="C:cytoplasm"/>
    <property type="evidence" value="ECO:0007669"/>
    <property type="project" value="TreeGrafter"/>
</dbReference>
<evidence type="ECO:0000256" key="4">
    <source>
        <dbReference type="ARBA" id="ARBA00023203"/>
    </source>
</evidence>
<dbReference type="CDD" id="cd22059">
    <property type="entry name" value="WH2_BetaT"/>
    <property type="match status" value="1"/>
</dbReference>
<dbReference type="InterPro" id="IPR038386">
    <property type="entry name" value="Beta-thymosin_sf"/>
</dbReference>
<evidence type="ECO:0000313" key="9">
    <source>
        <dbReference type="EMBL" id="KAI4547136.1"/>
    </source>
</evidence>
<dbReference type="FunFam" id="1.20.5.520:FF:000001">
    <property type="entry name" value="Thymosin beta"/>
    <property type="match status" value="1"/>
</dbReference>
<dbReference type="PROSITE" id="PS00500">
    <property type="entry name" value="THYMOSIN_B4"/>
    <property type="match status" value="1"/>
</dbReference>
<dbReference type="PANTHER" id="PTHR12021">
    <property type="entry name" value="THYMOSIN BETA"/>
    <property type="match status" value="1"/>
</dbReference>
<evidence type="ECO:0000256" key="5">
    <source>
        <dbReference type="ARBA" id="ARBA00023212"/>
    </source>
</evidence>
<dbReference type="GO" id="GO:0030334">
    <property type="term" value="P:regulation of cell migration"/>
    <property type="evidence" value="ECO:0007669"/>
    <property type="project" value="TreeGrafter"/>
</dbReference>
<dbReference type="PANTHER" id="PTHR12021:SF10">
    <property type="entry name" value="THYMOSIN BETA-10"/>
    <property type="match status" value="1"/>
</dbReference>
<keyword evidence="4" id="KW-0009">Actin-binding</keyword>
<name>A0AAD4YHM7_OVIAM</name>
<feature type="compositionally biased region" description="Basic and acidic residues" evidence="8">
    <location>
        <begin position="1"/>
        <end position="25"/>
    </location>
</feature>
<evidence type="ECO:0000256" key="2">
    <source>
        <dbReference type="ARBA" id="ARBA00009511"/>
    </source>
</evidence>
<dbReference type="Proteomes" id="UP001214576">
    <property type="component" value="Unassembled WGS sequence"/>
</dbReference>
<comment type="similarity">
    <text evidence="2">Belongs to the thymosin beta family.</text>
</comment>
<sequence length="136" mass="14928">MADKPDMGEINSFDKAKLKKTETQEKNTLPTKESPKHDGCVGQGSRTASFPSQNQNRMQSYDNEGKYSEFTIEAVGGKLFINYPDGAVIEPDLWGPSVSRSNDTAVTFMDQRTMSTTVGTTLTDNSKDGLLIQIPT</sequence>
<comment type="function">
    <text evidence="6">Plays an important role in the organization of the cytoskeleton. Binds to and sequesters actin monomers (G actin) and therefore inhibits actin polymerization.</text>
</comment>